<keyword evidence="2" id="KW-1185">Reference proteome</keyword>
<evidence type="ECO:0000313" key="1">
    <source>
        <dbReference type="EMBL" id="KIO22480.1"/>
    </source>
</evidence>
<dbReference type="EMBL" id="KN823108">
    <property type="protein sequence ID" value="KIO22480.1"/>
    <property type="molecule type" value="Genomic_DNA"/>
</dbReference>
<name>A0A0C3Q265_9AGAM</name>
<evidence type="ECO:0000313" key="2">
    <source>
        <dbReference type="Proteomes" id="UP000054248"/>
    </source>
</evidence>
<gene>
    <name evidence="1" type="ORF">M407DRAFT_27976</name>
</gene>
<proteinExistence type="predicted"/>
<dbReference type="OrthoDB" id="3365698at2759"/>
<dbReference type="HOGENOM" id="CLU_476665_0_0_1"/>
<accession>A0A0C3Q265</accession>
<dbReference type="AlphaFoldDB" id="A0A0C3Q265"/>
<reference evidence="1 2" key="1">
    <citation type="submission" date="2014-04" db="EMBL/GenBank/DDBJ databases">
        <authorList>
            <consortium name="DOE Joint Genome Institute"/>
            <person name="Kuo A."/>
            <person name="Girlanda M."/>
            <person name="Perotto S."/>
            <person name="Kohler A."/>
            <person name="Nagy L.G."/>
            <person name="Floudas D."/>
            <person name="Copeland A."/>
            <person name="Barry K.W."/>
            <person name="Cichocki N."/>
            <person name="Veneault-Fourrey C."/>
            <person name="LaButti K."/>
            <person name="Lindquist E.A."/>
            <person name="Lipzen A."/>
            <person name="Lundell T."/>
            <person name="Morin E."/>
            <person name="Murat C."/>
            <person name="Sun H."/>
            <person name="Tunlid A."/>
            <person name="Henrissat B."/>
            <person name="Grigoriev I.V."/>
            <person name="Hibbett D.S."/>
            <person name="Martin F."/>
            <person name="Nordberg H.P."/>
            <person name="Cantor M.N."/>
            <person name="Hua S.X."/>
        </authorList>
    </citation>
    <scope>NUCLEOTIDE SEQUENCE [LARGE SCALE GENOMIC DNA]</scope>
    <source>
        <strain evidence="1 2">MUT 4182</strain>
    </source>
</reference>
<organism evidence="1 2">
    <name type="scientific">Tulasnella calospora MUT 4182</name>
    <dbReference type="NCBI Taxonomy" id="1051891"/>
    <lineage>
        <taxon>Eukaryota</taxon>
        <taxon>Fungi</taxon>
        <taxon>Dikarya</taxon>
        <taxon>Basidiomycota</taxon>
        <taxon>Agaricomycotina</taxon>
        <taxon>Agaricomycetes</taxon>
        <taxon>Cantharellales</taxon>
        <taxon>Tulasnellaceae</taxon>
        <taxon>Tulasnella</taxon>
    </lineage>
</organism>
<reference evidence="2" key="2">
    <citation type="submission" date="2015-01" db="EMBL/GenBank/DDBJ databases">
        <title>Evolutionary Origins and Diversification of the Mycorrhizal Mutualists.</title>
        <authorList>
            <consortium name="DOE Joint Genome Institute"/>
            <consortium name="Mycorrhizal Genomics Consortium"/>
            <person name="Kohler A."/>
            <person name="Kuo A."/>
            <person name="Nagy L.G."/>
            <person name="Floudas D."/>
            <person name="Copeland A."/>
            <person name="Barry K.W."/>
            <person name="Cichocki N."/>
            <person name="Veneault-Fourrey C."/>
            <person name="LaButti K."/>
            <person name="Lindquist E.A."/>
            <person name="Lipzen A."/>
            <person name="Lundell T."/>
            <person name="Morin E."/>
            <person name="Murat C."/>
            <person name="Riley R."/>
            <person name="Ohm R."/>
            <person name="Sun H."/>
            <person name="Tunlid A."/>
            <person name="Henrissat B."/>
            <person name="Grigoriev I.V."/>
            <person name="Hibbett D.S."/>
            <person name="Martin F."/>
        </authorList>
    </citation>
    <scope>NUCLEOTIDE SEQUENCE [LARGE SCALE GENOMIC DNA]</scope>
    <source>
        <strain evidence="2">MUT 4182</strain>
    </source>
</reference>
<evidence type="ECO:0008006" key="3">
    <source>
        <dbReference type="Google" id="ProtNLM"/>
    </source>
</evidence>
<sequence>MSLNPASCSTINFVEQCLLKSIASENSLPRGLFGDPLKQARWEPPQALDLNELRPCISATVELLKHRLLETAAAICQHHNSHLPIQRLPPEILSACIDHAMVEIDGHNHQKRLIQLSTVSSWWRKVTLGTPSLWGVVHSKDPDWIVSLALDRSKDSPLSVLWEVASDTGNLRGGESHRDSIGAGDFFRLVCPHTNRWRDVTLPRLGPGCTSTDWLNQHKIQLSRHLQRLSLCWDGSASKGDPITGFSGLAERLLELKLHKLHVHPPDIRRILAASSRLVTLDLESLVALDEEETETQPENEPNGTSRAAIDLPYLTRLNLKWLPSSLLYPIVRNLNPTDKIKVSLTHSMATQSNQDTTPESKPFASFIAHLIATQRWVTVHPQSTKVIITTRSCSTNHYSVDLRGPPSVILPWLRLRCLPQITREHSVLLRISSDDLGGDPDRVVIENLMRFPKVGYVNLLGSRESWRWAWLLSLPDAIQMESASSQKRGGSWIWPELMYLNVNGDLVNEFTLISVLLARYGQQSTGESTTKQNHPPRRLEALLVRPRERVWRAEVLDRIRELVVPGCFKWKFDSR</sequence>
<protein>
    <recommendedName>
        <fullName evidence="3">F-box domain-containing protein</fullName>
    </recommendedName>
</protein>
<dbReference type="Proteomes" id="UP000054248">
    <property type="component" value="Unassembled WGS sequence"/>
</dbReference>